<feature type="domain" description="Xylanolytic transcriptional activator regulatory" evidence="7">
    <location>
        <begin position="361"/>
        <end position="435"/>
    </location>
</feature>
<dbReference type="PANTHER" id="PTHR31944">
    <property type="entry name" value="HEME-RESPONSIVE ZINC FINGER TRANSCRIPTION FACTOR HAP1"/>
    <property type="match status" value="1"/>
</dbReference>
<dbReference type="PANTHER" id="PTHR31944:SF131">
    <property type="entry name" value="HEME-RESPONSIVE ZINC FINGER TRANSCRIPTION FACTOR HAP1"/>
    <property type="match status" value="1"/>
</dbReference>
<dbReference type="CDD" id="cd12148">
    <property type="entry name" value="fungal_TF_MHR"/>
    <property type="match status" value="1"/>
</dbReference>
<evidence type="ECO:0000259" key="7">
    <source>
        <dbReference type="SMART" id="SM00906"/>
    </source>
</evidence>
<dbReference type="InterPro" id="IPR051430">
    <property type="entry name" value="Fungal_TF_Env_Response"/>
</dbReference>
<dbReference type="GO" id="GO:0000978">
    <property type="term" value="F:RNA polymerase II cis-regulatory region sequence-specific DNA binding"/>
    <property type="evidence" value="ECO:0007669"/>
    <property type="project" value="TreeGrafter"/>
</dbReference>
<dbReference type="GO" id="GO:0008270">
    <property type="term" value="F:zinc ion binding"/>
    <property type="evidence" value="ECO:0007669"/>
    <property type="project" value="InterPro"/>
</dbReference>
<gene>
    <name evidence="8" type="ORF">DSM5745_09277</name>
</gene>
<dbReference type="GO" id="GO:0006351">
    <property type="term" value="P:DNA-templated transcription"/>
    <property type="evidence" value="ECO:0007669"/>
    <property type="project" value="InterPro"/>
</dbReference>
<evidence type="ECO:0000256" key="4">
    <source>
        <dbReference type="ARBA" id="ARBA00023125"/>
    </source>
</evidence>
<dbReference type="STRING" id="1810919.A0A3D8R0H8"/>
<sequence length="709" mass="79514">MGKDDNTAEDHKGCEGKPALEEQMFRACPIRKERVPPLSPGVLPQQHSPKARISRQNAGFKYGTWTLQVLPPCPLKCNREKPCQNCTARGEESGCRFKGSANGTPLSSRADRNGELMRRRIEHLEDTVKRLIGDSQTVPPRLPPASYHDEHYSGPRGVDGQGPARVGTTVIDGEHSVYEPTNNWHDVLREVNELKKAWGETQAESASHPSSNSVDGTSLLFGHVERVDIPEILSSLPPKHELDNLIQWFFNKKKFPLSVPPIIHEPTFMREYNNHVDNPSRSSVIWIGLLFSILTCTMLAALLSGSQDYHDAEERFDFYRLRTAQCLLIGDIAKCQPYTIETLGLNATAELNRKDDSSRGLWIMTGVIVRAAVNMGYHRDPDHTPSISPMKGEYRRRIWLSVTTMDDMASYLSGFPRMTPAITSDTKEPLNIDDWELSEDITALPLSRPLSEPTSATFMIARGRVSHALGEVIDFMNSCCPDNFTKALEVDRVLEDTWSLLPSHMKVDSNIFDQSPVQSPPNYSYLALECMYHHGICTLHRRFMQSNLEKQSSKISRSRCLASSLALIKFQQLLQPPMYSFSRTRQILAPAAMIILLELEMRRKAPDSASDFVTVTLVEALDKSVVLWKTASGSCDEAATVYKVLNDMIQSIQRGSAKEASQSLVLDSAYYSRIGWNGIGVLNENGIDWAWWDELIESSGLWDGSSMIL</sequence>
<dbReference type="RefSeq" id="XP_026600379.1">
    <property type="nucleotide sequence ID" value="XM_026751293.1"/>
</dbReference>
<accession>A0A3D8R0H8</accession>
<keyword evidence="5" id="KW-0804">Transcription</keyword>
<dbReference type="EMBL" id="PVWQ01000012">
    <property type="protein sequence ID" value="RDW67411.1"/>
    <property type="molecule type" value="Genomic_DNA"/>
</dbReference>
<comment type="caution">
    <text evidence="8">The sequence shown here is derived from an EMBL/GenBank/DDBJ whole genome shotgun (WGS) entry which is preliminary data.</text>
</comment>
<keyword evidence="1" id="KW-0479">Metal-binding</keyword>
<evidence type="ECO:0000256" key="5">
    <source>
        <dbReference type="ARBA" id="ARBA00023163"/>
    </source>
</evidence>
<dbReference type="GO" id="GO:0001228">
    <property type="term" value="F:DNA-binding transcription activator activity, RNA polymerase II-specific"/>
    <property type="evidence" value="ECO:0007669"/>
    <property type="project" value="TreeGrafter"/>
</dbReference>
<evidence type="ECO:0000313" key="9">
    <source>
        <dbReference type="Proteomes" id="UP000256690"/>
    </source>
</evidence>
<dbReference type="AlphaFoldDB" id="A0A3D8R0H8"/>
<keyword evidence="2" id="KW-0862">Zinc</keyword>
<evidence type="ECO:0000256" key="3">
    <source>
        <dbReference type="ARBA" id="ARBA00023015"/>
    </source>
</evidence>
<evidence type="ECO:0000256" key="2">
    <source>
        <dbReference type="ARBA" id="ARBA00022833"/>
    </source>
</evidence>
<dbReference type="Pfam" id="PF04082">
    <property type="entry name" value="Fungal_trans"/>
    <property type="match status" value="1"/>
</dbReference>
<dbReference type="Proteomes" id="UP000256690">
    <property type="component" value="Unassembled WGS sequence"/>
</dbReference>
<dbReference type="GeneID" id="38119647"/>
<proteinExistence type="predicted"/>
<keyword evidence="6" id="KW-0539">Nucleus</keyword>
<keyword evidence="9" id="KW-1185">Reference proteome</keyword>
<evidence type="ECO:0000256" key="1">
    <source>
        <dbReference type="ARBA" id="ARBA00022723"/>
    </source>
</evidence>
<name>A0A3D8R0H8_9EURO</name>
<organism evidence="8 9">
    <name type="scientific">Aspergillus mulundensis</name>
    <dbReference type="NCBI Taxonomy" id="1810919"/>
    <lineage>
        <taxon>Eukaryota</taxon>
        <taxon>Fungi</taxon>
        <taxon>Dikarya</taxon>
        <taxon>Ascomycota</taxon>
        <taxon>Pezizomycotina</taxon>
        <taxon>Eurotiomycetes</taxon>
        <taxon>Eurotiomycetidae</taxon>
        <taxon>Eurotiales</taxon>
        <taxon>Aspergillaceae</taxon>
        <taxon>Aspergillus</taxon>
        <taxon>Aspergillus subgen. Nidulantes</taxon>
    </lineage>
</organism>
<keyword evidence="3" id="KW-0805">Transcription regulation</keyword>
<keyword evidence="4" id="KW-0238">DNA-binding</keyword>
<evidence type="ECO:0000313" key="8">
    <source>
        <dbReference type="EMBL" id="RDW67411.1"/>
    </source>
</evidence>
<protein>
    <submittedName>
        <fullName evidence="8">Putative Zn(II)2Cys6 transcription factor</fullName>
    </submittedName>
</protein>
<evidence type="ECO:0000256" key="6">
    <source>
        <dbReference type="ARBA" id="ARBA00023242"/>
    </source>
</evidence>
<dbReference type="OrthoDB" id="762982at2759"/>
<dbReference type="CDD" id="cd00067">
    <property type="entry name" value="GAL4"/>
    <property type="match status" value="1"/>
</dbReference>
<dbReference type="SMART" id="SM00906">
    <property type="entry name" value="Fungal_trans"/>
    <property type="match status" value="1"/>
</dbReference>
<dbReference type="GO" id="GO:0005634">
    <property type="term" value="C:nucleus"/>
    <property type="evidence" value="ECO:0007669"/>
    <property type="project" value="TreeGrafter"/>
</dbReference>
<dbReference type="InterPro" id="IPR007219">
    <property type="entry name" value="XnlR_reg_dom"/>
</dbReference>
<reference evidence="8 9" key="1">
    <citation type="journal article" date="2018" name="IMA Fungus">
        <title>IMA Genome-F 9: Draft genome sequence of Annulohypoxylon stygium, Aspergillus mulundensis, Berkeleyomyces basicola (syn. Thielaviopsis basicola), Ceratocystis smalleyi, two Cercospora beticola strains, Coleophoma cylindrospora, Fusarium fracticaudum, Phialophora cf. hyalina, and Morchella septimelata.</title>
        <authorList>
            <person name="Wingfield B.D."/>
            <person name="Bills G.F."/>
            <person name="Dong Y."/>
            <person name="Huang W."/>
            <person name="Nel W.J."/>
            <person name="Swalarsk-Parry B.S."/>
            <person name="Vaghefi N."/>
            <person name="Wilken P.M."/>
            <person name="An Z."/>
            <person name="de Beer Z.W."/>
            <person name="De Vos L."/>
            <person name="Chen L."/>
            <person name="Duong T.A."/>
            <person name="Gao Y."/>
            <person name="Hammerbacher A."/>
            <person name="Kikkert J.R."/>
            <person name="Li Y."/>
            <person name="Li H."/>
            <person name="Li K."/>
            <person name="Li Q."/>
            <person name="Liu X."/>
            <person name="Ma X."/>
            <person name="Naidoo K."/>
            <person name="Pethybridge S.J."/>
            <person name="Sun J."/>
            <person name="Steenkamp E.T."/>
            <person name="van der Nest M.A."/>
            <person name="van Wyk S."/>
            <person name="Wingfield M.J."/>
            <person name="Xiong C."/>
            <person name="Yue Q."/>
            <person name="Zhang X."/>
        </authorList>
    </citation>
    <scope>NUCLEOTIDE SEQUENCE [LARGE SCALE GENOMIC DNA]</scope>
    <source>
        <strain evidence="8 9">DSM 5745</strain>
    </source>
</reference>
<dbReference type="InterPro" id="IPR001138">
    <property type="entry name" value="Zn2Cys6_DnaBD"/>
</dbReference>